<gene>
    <name evidence="1" type="ORF">CCHOA_09980</name>
</gene>
<name>A0A3G6J900_9CORY</name>
<dbReference type="Proteomes" id="UP000269019">
    <property type="component" value="Chromosome"/>
</dbReference>
<accession>A0A3G6J900</accession>
<protein>
    <submittedName>
        <fullName evidence="1">Uncharacterized protein</fullName>
    </submittedName>
</protein>
<organism evidence="1 2">
    <name type="scientific">Corynebacterium choanae</name>
    <dbReference type="NCBI Taxonomy" id="1862358"/>
    <lineage>
        <taxon>Bacteria</taxon>
        <taxon>Bacillati</taxon>
        <taxon>Actinomycetota</taxon>
        <taxon>Actinomycetes</taxon>
        <taxon>Mycobacteriales</taxon>
        <taxon>Corynebacteriaceae</taxon>
        <taxon>Corynebacterium</taxon>
    </lineage>
</organism>
<dbReference type="EMBL" id="CP033896">
    <property type="protein sequence ID" value="AZA14379.1"/>
    <property type="molecule type" value="Genomic_DNA"/>
</dbReference>
<keyword evidence="2" id="KW-1185">Reference proteome</keyword>
<dbReference type="KEGG" id="ccho:CCHOA_09980"/>
<evidence type="ECO:0000313" key="2">
    <source>
        <dbReference type="Proteomes" id="UP000269019"/>
    </source>
</evidence>
<proteinExistence type="predicted"/>
<dbReference type="AlphaFoldDB" id="A0A3G6J900"/>
<sequence length="44" mass="5278">MVVLRGWEKWLGLTKYWFQCPFAGWVTVGKTGRWHGKKFVMPHQ</sequence>
<evidence type="ECO:0000313" key="1">
    <source>
        <dbReference type="EMBL" id="AZA14379.1"/>
    </source>
</evidence>
<reference evidence="1 2" key="1">
    <citation type="submission" date="2018-11" db="EMBL/GenBank/DDBJ databases">
        <authorList>
            <person name="Kleinhagauer T."/>
            <person name="Glaeser S.P."/>
            <person name="Spergser J."/>
            <person name="Ruckert C."/>
            <person name="Kaempfer P."/>
            <person name="Busse H.-J."/>
        </authorList>
    </citation>
    <scope>NUCLEOTIDE SEQUENCE [LARGE SCALE GENOMIC DNA]</scope>
    <source>
        <strain evidence="1 2">200CH</strain>
    </source>
</reference>